<protein>
    <submittedName>
        <fullName evidence="1">Uncharacterized protein</fullName>
    </submittedName>
</protein>
<gene>
    <name evidence="1" type="ORF">S03H2_39877</name>
</gene>
<organism evidence="1">
    <name type="scientific">marine sediment metagenome</name>
    <dbReference type="NCBI Taxonomy" id="412755"/>
    <lineage>
        <taxon>unclassified sequences</taxon>
        <taxon>metagenomes</taxon>
        <taxon>ecological metagenomes</taxon>
    </lineage>
</organism>
<evidence type="ECO:0000313" key="1">
    <source>
        <dbReference type="EMBL" id="GAH52141.1"/>
    </source>
</evidence>
<dbReference type="AntiFam" id="ANF00011">
    <property type="entry name" value="tRNA translation"/>
</dbReference>
<name>X1G2K5_9ZZZZ</name>
<accession>X1G2K5</accession>
<comment type="caution">
    <text evidence="1">The sequence shown here is derived from an EMBL/GenBank/DDBJ whole genome shotgun (WGS) entry which is preliminary data.</text>
</comment>
<sequence length="44" mass="4887">MSAVDKVWWRDAELNCGHMDFQSTALPTELSRQHLIKTGGADGI</sequence>
<dbReference type="EMBL" id="BARU01024686">
    <property type="protein sequence ID" value="GAH52141.1"/>
    <property type="molecule type" value="Genomic_DNA"/>
</dbReference>
<reference evidence="1" key="1">
    <citation type="journal article" date="2014" name="Front. Microbiol.">
        <title>High frequency of phylogenetically diverse reductive dehalogenase-homologous genes in deep subseafloor sedimentary metagenomes.</title>
        <authorList>
            <person name="Kawai M."/>
            <person name="Futagami T."/>
            <person name="Toyoda A."/>
            <person name="Takaki Y."/>
            <person name="Nishi S."/>
            <person name="Hori S."/>
            <person name="Arai W."/>
            <person name="Tsubouchi T."/>
            <person name="Morono Y."/>
            <person name="Uchiyama I."/>
            <person name="Ito T."/>
            <person name="Fujiyama A."/>
            <person name="Inagaki F."/>
            <person name="Takami H."/>
        </authorList>
    </citation>
    <scope>NUCLEOTIDE SEQUENCE</scope>
    <source>
        <strain evidence="1">Expedition CK06-06</strain>
    </source>
</reference>
<proteinExistence type="predicted"/>
<dbReference type="AlphaFoldDB" id="X1G2K5"/>